<dbReference type="EMBL" id="QICD01000022">
    <property type="protein sequence ID" value="RNL41289.1"/>
    <property type="molecule type" value="Genomic_DNA"/>
</dbReference>
<dbReference type="Proteomes" id="UP000278632">
    <property type="component" value="Unassembled WGS sequence"/>
</dbReference>
<sequence>MSEVQSALPTGAGFRDAPCDVEAIEEVAGQEAAALELAEHNALAAVFDDVREQSSDSHLVEPTRWPSLGLVPDHMTADEFEMFVYEYLEDQQAAAREQASEDEPAVVYRSATRAVGVPPAIVAPAPVEEADGAVSADCASSSASDDAVLEIVDSSDLEPADAADLGEAAALDPPADDGRSPFANLSIPAGYQLVELEGEWVLVPTDEEPEPVERAIDCEGIVTLVGAHSYYLYDSARMTDAFAHWAFLAAEDDNVVTFVDCVREESRVYPRPLPASSLKNPPFRLSDEEIDRAWDEVRESGLYPDIQQTRASNGDVYYFSTEHLTPAYAASLAEWASVERYMNM</sequence>
<accession>A0A3N0B3F0</accession>
<gene>
    <name evidence="1" type="ORF">DMP08_09515</name>
</gene>
<dbReference type="OrthoDB" id="3177799at2"/>
<organism evidence="1 2">
    <name type="scientific">Paraeggerthella hongkongensis</name>
    <dbReference type="NCBI Taxonomy" id="230658"/>
    <lineage>
        <taxon>Bacteria</taxon>
        <taxon>Bacillati</taxon>
        <taxon>Actinomycetota</taxon>
        <taxon>Coriobacteriia</taxon>
        <taxon>Eggerthellales</taxon>
        <taxon>Eggerthellaceae</taxon>
        <taxon>Paraeggerthella</taxon>
    </lineage>
</organism>
<name>A0A3N0B3F0_9ACTN</name>
<protein>
    <submittedName>
        <fullName evidence="1">Uncharacterized protein</fullName>
    </submittedName>
</protein>
<evidence type="ECO:0000313" key="2">
    <source>
        <dbReference type="Proteomes" id="UP000278632"/>
    </source>
</evidence>
<dbReference type="RefSeq" id="WP_123192660.1">
    <property type="nucleotide sequence ID" value="NZ_QICD01000022.1"/>
</dbReference>
<comment type="caution">
    <text evidence="1">The sequence shown here is derived from an EMBL/GenBank/DDBJ whole genome shotgun (WGS) entry which is preliminary data.</text>
</comment>
<proteinExistence type="predicted"/>
<evidence type="ECO:0000313" key="1">
    <source>
        <dbReference type="EMBL" id="RNL41289.1"/>
    </source>
</evidence>
<keyword evidence="2" id="KW-1185">Reference proteome</keyword>
<reference evidence="2" key="1">
    <citation type="submission" date="2018-05" db="EMBL/GenBank/DDBJ databases">
        <title>Genome Sequencing of selected type strains of the family Eggerthellaceae.</title>
        <authorList>
            <person name="Danylec N."/>
            <person name="Stoll D.A."/>
            <person name="Doetsch A."/>
            <person name="Huch M."/>
        </authorList>
    </citation>
    <scope>NUCLEOTIDE SEQUENCE [LARGE SCALE GENOMIC DNA]</scope>
    <source>
        <strain evidence="2">DSM 16106</strain>
    </source>
</reference>
<dbReference type="AlphaFoldDB" id="A0A3N0B3F0"/>